<keyword evidence="3" id="KW-0732">Signal</keyword>
<evidence type="ECO:0000313" key="6">
    <source>
        <dbReference type="Proteomes" id="UP001319180"/>
    </source>
</evidence>
<feature type="region of interest" description="Disordered" evidence="1">
    <location>
        <begin position="260"/>
        <end position="314"/>
    </location>
</feature>
<evidence type="ECO:0000256" key="2">
    <source>
        <dbReference type="SAM" id="Phobius"/>
    </source>
</evidence>
<keyword evidence="2" id="KW-0472">Membrane</keyword>
<name>A0AAP2DDV1_9BACT</name>
<dbReference type="RefSeq" id="WP_254092576.1">
    <property type="nucleotide sequence ID" value="NZ_JAHESC010000040.1"/>
</dbReference>
<keyword evidence="2" id="KW-0812">Transmembrane</keyword>
<evidence type="ECO:0000256" key="3">
    <source>
        <dbReference type="SAM" id="SignalP"/>
    </source>
</evidence>
<feature type="domain" description="TPM" evidence="4">
    <location>
        <begin position="33"/>
        <end position="157"/>
    </location>
</feature>
<dbReference type="Proteomes" id="UP001319180">
    <property type="component" value="Unassembled WGS sequence"/>
</dbReference>
<dbReference type="Gene3D" id="3.10.310.50">
    <property type="match status" value="1"/>
</dbReference>
<feature type="chain" id="PRO_5042921892" evidence="3">
    <location>
        <begin position="21"/>
        <end position="314"/>
    </location>
</feature>
<reference evidence="5 6" key="1">
    <citation type="submission" date="2021-05" db="EMBL/GenBank/DDBJ databases">
        <title>A Polyphasic approach of four new species of the genus Ohtaekwangia: Ohtaekwangia histidinii sp. nov., Ohtaekwangia cretensis sp. nov., Ohtaekwangia indiensis sp. nov., Ohtaekwangia reichenbachii sp. nov. from diverse environment.</title>
        <authorList>
            <person name="Octaviana S."/>
        </authorList>
    </citation>
    <scope>NUCLEOTIDE SEQUENCE [LARGE SCALE GENOMIC DNA]</scope>
    <source>
        <strain evidence="5 6">PWU37</strain>
    </source>
</reference>
<dbReference type="AlphaFoldDB" id="A0AAP2DDV1"/>
<feature type="compositionally biased region" description="Low complexity" evidence="1">
    <location>
        <begin position="287"/>
        <end position="298"/>
    </location>
</feature>
<keyword evidence="6" id="KW-1185">Reference proteome</keyword>
<organism evidence="5 6">
    <name type="scientific">Dawidia soli</name>
    <dbReference type="NCBI Taxonomy" id="2782352"/>
    <lineage>
        <taxon>Bacteria</taxon>
        <taxon>Pseudomonadati</taxon>
        <taxon>Bacteroidota</taxon>
        <taxon>Cytophagia</taxon>
        <taxon>Cytophagales</taxon>
        <taxon>Chryseotaleaceae</taxon>
        <taxon>Dawidia</taxon>
    </lineage>
</organism>
<feature type="transmembrane region" description="Helical" evidence="2">
    <location>
        <begin position="182"/>
        <end position="201"/>
    </location>
</feature>
<evidence type="ECO:0000313" key="5">
    <source>
        <dbReference type="EMBL" id="MBT1689351.1"/>
    </source>
</evidence>
<gene>
    <name evidence="5" type="ORF">KK078_22495</name>
</gene>
<dbReference type="Pfam" id="PF04536">
    <property type="entry name" value="TPM_phosphatase"/>
    <property type="match status" value="1"/>
</dbReference>
<dbReference type="PANTHER" id="PTHR30373:SF2">
    <property type="entry name" value="UPF0603 PROTEIN YGCG"/>
    <property type="match status" value="1"/>
</dbReference>
<feature type="signal peptide" evidence="3">
    <location>
        <begin position="1"/>
        <end position="20"/>
    </location>
</feature>
<keyword evidence="2" id="KW-1133">Transmembrane helix</keyword>
<feature type="transmembrane region" description="Helical" evidence="2">
    <location>
        <begin position="208"/>
        <end position="226"/>
    </location>
</feature>
<sequence>MSKTLVLFLMVLSAVTGAAAQQRAIPDLWGHRVHDEAHVLSQAAIDRLEVLLKEHEDSTTNQIAILIIPSLEGEDLEGYSIRVAHDAWKLGEKNRDNGVLLLVALEDRKMRIEVGHGLEGVLTDAICSRIIRNEMAPHFREQQYEEGVTAAVQAIIKAIRNEYQADAADDSLQPGLSWQERLFMGLFVFTILGIFTAVGVFVPGCSGWFLYAFLIPFYATFPMFILNTTGGLILLVLYLVCFPLAKLIVGKTPWGKRMAEKAAKNSSRRRSGGSWSGGSWSGGWSGGSSSSSSSRSSFSGGGGSFGGGGASGSW</sequence>
<protein>
    <submittedName>
        <fullName evidence="5">TPM domain-containing protein</fullName>
    </submittedName>
</protein>
<feature type="transmembrane region" description="Helical" evidence="2">
    <location>
        <begin position="232"/>
        <end position="249"/>
    </location>
</feature>
<feature type="compositionally biased region" description="Gly residues" evidence="1">
    <location>
        <begin position="299"/>
        <end position="314"/>
    </location>
</feature>
<proteinExistence type="predicted"/>
<evidence type="ECO:0000256" key="1">
    <source>
        <dbReference type="SAM" id="MobiDB-lite"/>
    </source>
</evidence>
<accession>A0AAP2DDV1</accession>
<dbReference type="PANTHER" id="PTHR30373">
    <property type="entry name" value="UPF0603 PROTEIN YGCG"/>
    <property type="match status" value="1"/>
</dbReference>
<dbReference type="InterPro" id="IPR007621">
    <property type="entry name" value="TPM_dom"/>
</dbReference>
<comment type="caution">
    <text evidence="5">The sequence shown here is derived from an EMBL/GenBank/DDBJ whole genome shotgun (WGS) entry which is preliminary data.</text>
</comment>
<dbReference type="EMBL" id="JAHESC010000040">
    <property type="protein sequence ID" value="MBT1689351.1"/>
    <property type="molecule type" value="Genomic_DNA"/>
</dbReference>
<feature type="compositionally biased region" description="Gly residues" evidence="1">
    <location>
        <begin position="274"/>
        <end position="286"/>
    </location>
</feature>
<evidence type="ECO:0000259" key="4">
    <source>
        <dbReference type="Pfam" id="PF04536"/>
    </source>
</evidence>